<gene>
    <name evidence="1" type="ORF">FB554_1376</name>
</gene>
<sequence length="146" mass="15892">MATNRRRVQASPDAVFAVLADGWAYAQWVVGAARIRAVDDGFPQPGTHVHHSIGVWPLLLSDTTAVESWDPPRQAVLTARAWPTGAARVVVRCEPVSGGTDVTIWEDAVAGPQRLVPKPLRTVALSLRNRESLRRLALLAEGRETD</sequence>
<protein>
    <submittedName>
        <fullName evidence="1">Polyketide cyclase/dehydrase/lipid transport protein</fullName>
    </submittedName>
</protein>
<dbReference type="Gene3D" id="3.30.530.20">
    <property type="match status" value="1"/>
</dbReference>
<dbReference type="SUPFAM" id="SSF55961">
    <property type="entry name" value="Bet v1-like"/>
    <property type="match status" value="1"/>
</dbReference>
<dbReference type="InterPro" id="IPR019587">
    <property type="entry name" value="Polyketide_cyclase/dehydratase"/>
</dbReference>
<dbReference type="AlphaFoldDB" id="A0A542XBT1"/>
<name>A0A542XBT1_9MICO</name>
<comment type="caution">
    <text evidence="1">The sequence shown here is derived from an EMBL/GenBank/DDBJ whole genome shotgun (WGS) entry which is preliminary data.</text>
</comment>
<proteinExistence type="predicted"/>
<dbReference type="Proteomes" id="UP000318336">
    <property type="component" value="Unassembled WGS sequence"/>
</dbReference>
<organism evidence="1 2">
    <name type="scientific">Barrientosiimonas humi</name>
    <dbReference type="NCBI Taxonomy" id="999931"/>
    <lineage>
        <taxon>Bacteria</taxon>
        <taxon>Bacillati</taxon>
        <taxon>Actinomycetota</taxon>
        <taxon>Actinomycetes</taxon>
        <taxon>Micrococcales</taxon>
        <taxon>Dermacoccaceae</taxon>
        <taxon>Barrientosiimonas</taxon>
    </lineage>
</organism>
<dbReference type="Pfam" id="PF10604">
    <property type="entry name" value="Polyketide_cyc2"/>
    <property type="match status" value="1"/>
</dbReference>
<accession>A0A542XBT1</accession>
<dbReference type="RefSeq" id="WP_142005276.1">
    <property type="nucleotide sequence ID" value="NZ_CAJTBP010000001.1"/>
</dbReference>
<dbReference type="CDD" id="cd07812">
    <property type="entry name" value="SRPBCC"/>
    <property type="match status" value="1"/>
</dbReference>
<keyword evidence="2" id="KW-1185">Reference proteome</keyword>
<dbReference type="OrthoDB" id="4483486at2"/>
<reference evidence="1 2" key="1">
    <citation type="submission" date="2019-06" db="EMBL/GenBank/DDBJ databases">
        <title>Sequencing the genomes of 1000 actinobacteria strains.</title>
        <authorList>
            <person name="Klenk H.-P."/>
        </authorList>
    </citation>
    <scope>NUCLEOTIDE SEQUENCE [LARGE SCALE GENOMIC DNA]</scope>
    <source>
        <strain evidence="1 2">DSM 24617</strain>
    </source>
</reference>
<dbReference type="EMBL" id="VFOK01000001">
    <property type="protein sequence ID" value="TQL33234.1"/>
    <property type="molecule type" value="Genomic_DNA"/>
</dbReference>
<evidence type="ECO:0000313" key="1">
    <source>
        <dbReference type="EMBL" id="TQL33234.1"/>
    </source>
</evidence>
<dbReference type="InterPro" id="IPR023393">
    <property type="entry name" value="START-like_dom_sf"/>
</dbReference>
<evidence type="ECO:0000313" key="2">
    <source>
        <dbReference type="Proteomes" id="UP000318336"/>
    </source>
</evidence>